<dbReference type="Pfam" id="PF12802">
    <property type="entry name" value="MarR_2"/>
    <property type="match status" value="1"/>
</dbReference>
<dbReference type="EMBL" id="SUMF01000032">
    <property type="protein sequence ID" value="TJZ66401.1"/>
    <property type="molecule type" value="Genomic_DNA"/>
</dbReference>
<name>A0A4U0PEY5_9NEIS</name>
<evidence type="ECO:0000259" key="4">
    <source>
        <dbReference type="PROSITE" id="PS50995"/>
    </source>
</evidence>
<dbReference type="GO" id="GO:0003677">
    <property type="term" value="F:DNA binding"/>
    <property type="evidence" value="ECO:0007669"/>
    <property type="project" value="UniProtKB-KW"/>
</dbReference>
<keyword evidence="6" id="KW-1185">Reference proteome</keyword>
<dbReference type="PROSITE" id="PS01117">
    <property type="entry name" value="HTH_MARR_1"/>
    <property type="match status" value="1"/>
</dbReference>
<dbReference type="SMART" id="SM00347">
    <property type="entry name" value="HTH_MARR"/>
    <property type="match status" value="1"/>
</dbReference>
<dbReference type="InterPro" id="IPR036388">
    <property type="entry name" value="WH-like_DNA-bd_sf"/>
</dbReference>
<dbReference type="InterPro" id="IPR000835">
    <property type="entry name" value="HTH_MarR-typ"/>
</dbReference>
<dbReference type="PANTHER" id="PTHR42756">
    <property type="entry name" value="TRANSCRIPTIONAL REGULATOR, MARR"/>
    <property type="match status" value="1"/>
</dbReference>
<proteinExistence type="predicted"/>
<dbReference type="AlphaFoldDB" id="A0A4U0PEY5"/>
<evidence type="ECO:0000256" key="2">
    <source>
        <dbReference type="ARBA" id="ARBA00023125"/>
    </source>
</evidence>
<dbReference type="InterPro" id="IPR036390">
    <property type="entry name" value="WH_DNA-bd_sf"/>
</dbReference>
<dbReference type="OrthoDB" id="8911933at2"/>
<dbReference type="SUPFAM" id="SSF46785">
    <property type="entry name" value="Winged helix' DNA-binding domain"/>
    <property type="match status" value="1"/>
</dbReference>
<dbReference type="PROSITE" id="PS50995">
    <property type="entry name" value="HTH_MARR_2"/>
    <property type="match status" value="1"/>
</dbReference>
<reference evidence="5 6" key="1">
    <citation type="submission" date="2019-04" db="EMBL/GenBank/DDBJ databases">
        <title>Chitiniphilus eburnea sp. nov., a novel chitinolytic bacterium isolated from aquaculture sludge.</title>
        <authorList>
            <person name="Sheng M."/>
        </authorList>
    </citation>
    <scope>NUCLEOTIDE SEQUENCE [LARGE SCALE GENOMIC DNA]</scope>
    <source>
        <strain evidence="5 6">HX-2-15</strain>
    </source>
</reference>
<comment type="caution">
    <text evidence="5">The sequence shown here is derived from an EMBL/GenBank/DDBJ whole genome shotgun (WGS) entry which is preliminary data.</text>
</comment>
<sequence length="208" mass="22478">MRATPCARPGAAFFSSGSLVTIMDLTSSRITAVSSPVEASHPPLEGSALAVLQHFRLIVAAMQGHYRSMYKQTGLSGAQLWFLREVAAEPGLTLGQVAQRQAIHQSTASNQLEKLVRRGLVQRIKGEEDRRLTRLQLTAAGLATLEETPGPPRGVLQELLVSMPHAELQQLDTALAGLVERLAPWLDQNDTAVKTPLAAMLEQGDQPD</sequence>
<keyword evidence="1" id="KW-0805">Transcription regulation</keyword>
<evidence type="ECO:0000313" key="5">
    <source>
        <dbReference type="EMBL" id="TJZ66401.1"/>
    </source>
</evidence>
<gene>
    <name evidence="5" type="ORF">FAZ21_17420</name>
</gene>
<organism evidence="5 6">
    <name type="scientific">Chitiniphilus eburneus</name>
    <dbReference type="NCBI Taxonomy" id="2571148"/>
    <lineage>
        <taxon>Bacteria</taxon>
        <taxon>Pseudomonadati</taxon>
        <taxon>Pseudomonadota</taxon>
        <taxon>Betaproteobacteria</taxon>
        <taxon>Neisseriales</taxon>
        <taxon>Chitinibacteraceae</taxon>
        <taxon>Chitiniphilus</taxon>
    </lineage>
</organism>
<protein>
    <submittedName>
        <fullName evidence="5">Winged helix-turn-helix transcriptional regulator</fullName>
    </submittedName>
</protein>
<accession>A0A4U0PEY5</accession>
<dbReference type="InterPro" id="IPR023187">
    <property type="entry name" value="Tscrpt_reg_MarR-type_CS"/>
</dbReference>
<evidence type="ECO:0000256" key="1">
    <source>
        <dbReference type="ARBA" id="ARBA00023015"/>
    </source>
</evidence>
<evidence type="ECO:0000256" key="3">
    <source>
        <dbReference type="ARBA" id="ARBA00023163"/>
    </source>
</evidence>
<keyword evidence="3" id="KW-0804">Transcription</keyword>
<dbReference type="GO" id="GO:0003700">
    <property type="term" value="F:DNA-binding transcription factor activity"/>
    <property type="evidence" value="ECO:0007669"/>
    <property type="project" value="InterPro"/>
</dbReference>
<dbReference type="PRINTS" id="PR00598">
    <property type="entry name" value="HTHMARR"/>
</dbReference>
<keyword evidence="2" id="KW-0238">DNA-binding</keyword>
<feature type="domain" description="HTH marR-type" evidence="4">
    <location>
        <begin position="48"/>
        <end position="180"/>
    </location>
</feature>
<dbReference type="Gene3D" id="1.10.10.10">
    <property type="entry name" value="Winged helix-like DNA-binding domain superfamily/Winged helix DNA-binding domain"/>
    <property type="match status" value="1"/>
</dbReference>
<dbReference type="PANTHER" id="PTHR42756:SF1">
    <property type="entry name" value="TRANSCRIPTIONAL REPRESSOR OF EMRAB OPERON"/>
    <property type="match status" value="1"/>
</dbReference>
<dbReference type="Proteomes" id="UP000310016">
    <property type="component" value="Unassembled WGS sequence"/>
</dbReference>
<evidence type="ECO:0000313" key="6">
    <source>
        <dbReference type="Proteomes" id="UP000310016"/>
    </source>
</evidence>